<name>A0A2M6W2Q9_9BACT</name>
<evidence type="ECO:0000313" key="1">
    <source>
        <dbReference type="EMBL" id="PIT87015.1"/>
    </source>
</evidence>
<reference evidence="2" key="1">
    <citation type="submission" date="2017-09" db="EMBL/GenBank/DDBJ databases">
        <title>Depth-based differentiation of microbial function through sediment-hosted aquifers and enrichment of novel symbionts in the deep terrestrial subsurface.</title>
        <authorList>
            <person name="Probst A.J."/>
            <person name="Ladd B."/>
            <person name="Jarett J.K."/>
            <person name="Geller-Mcgrath D.E."/>
            <person name="Sieber C.M.K."/>
            <person name="Emerson J.B."/>
            <person name="Anantharaman K."/>
            <person name="Thomas B.C."/>
            <person name="Malmstrom R."/>
            <person name="Stieglmeier M."/>
            <person name="Klingl A."/>
            <person name="Woyke T."/>
            <person name="Ryan C.M."/>
            <person name="Banfield J.F."/>
        </authorList>
    </citation>
    <scope>NUCLEOTIDE SEQUENCE [LARGE SCALE GENOMIC DNA]</scope>
</reference>
<dbReference type="Gene3D" id="1.10.3210.10">
    <property type="entry name" value="Hypothetical protein af1432"/>
    <property type="match status" value="1"/>
</dbReference>
<proteinExistence type="predicted"/>
<dbReference type="SUPFAM" id="SSF109604">
    <property type="entry name" value="HD-domain/PDEase-like"/>
    <property type="match status" value="1"/>
</dbReference>
<dbReference type="AlphaFoldDB" id="A0A2M6W2Q9"/>
<dbReference type="Proteomes" id="UP000231183">
    <property type="component" value="Unassembled WGS sequence"/>
</dbReference>
<comment type="caution">
    <text evidence="1">The sequence shown here is derived from an EMBL/GenBank/DDBJ whole genome shotgun (WGS) entry which is preliminary data.</text>
</comment>
<evidence type="ECO:0008006" key="3">
    <source>
        <dbReference type="Google" id="ProtNLM"/>
    </source>
</evidence>
<accession>A0A2M6W2Q9</accession>
<protein>
    <recommendedName>
        <fullName evidence="3">HD domain-containing protein</fullName>
    </recommendedName>
</protein>
<gene>
    <name evidence="1" type="ORF">COU31_05260</name>
</gene>
<organism evidence="1 2">
    <name type="scientific">Candidatus Magasanikbacteria bacterium CG10_big_fil_rev_8_21_14_0_10_40_10</name>
    <dbReference type="NCBI Taxonomy" id="1974648"/>
    <lineage>
        <taxon>Bacteria</taxon>
        <taxon>Candidatus Magasanikiibacteriota</taxon>
    </lineage>
</organism>
<sequence>MYSKQDYFNIQDAIQFLHATFEHAEDRNKPELLHSLHVGFRLMDYECSVDTVITGFLHDVIEEGMGGDRIAKQFGEQVYELVKANSKDESLPTW</sequence>
<dbReference type="EMBL" id="PFBX01000057">
    <property type="protein sequence ID" value="PIT87015.1"/>
    <property type="molecule type" value="Genomic_DNA"/>
</dbReference>
<evidence type="ECO:0000313" key="2">
    <source>
        <dbReference type="Proteomes" id="UP000231183"/>
    </source>
</evidence>
<dbReference type="Pfam" id="PF13328">
    <property type="entry name" value="HD_4"/>
    <property type="match status" value="1"/>
</dbReference>